<organism evidence="1">
    <name type="scientific">Lepeophtheirus salmonis</name>
    <name type="common">Salmon louse</name>
    <name type="synonym">Caligus salmonis</name>
    <dbReference type="NCBI Taxonomy" id="72036"/>
    <lineage>
        <taxon>Eukaryota</taxon>
        <taxon>Metazoa</taxon>
        <taxon>Ecdysozoa</taxon>
        <taxon>Arthropoda</taxon>
        <taxon>Crustacea</taxon>
        <taxon>Multicrustacea</taxon>
        <taxon>Hexanauplia</taxon>
        <taxon>Copepoda</taxon>
        <taxon>Siphonostomatoida</taxon>
        <taxon>Caligidae</taxon>
        <taxon>Lepeophtheirus</taxon>
    </lineage>
</organism>
<reference evidence="1" key="1">
    <citation type="submission" date="2014-05" db="EMBL/GenBank/DDBJ databases">
        <authorList>
            <person name="Chronopoulou M."/>
        </authorList>
    </citation>
    <scope>NUCLEOTIDE SEQUENCE</scope>
    <source>
        <tissue evidence="1">Whole organism</tissue>
    </source>
</reference>
<proteinExistence type="predicted"/>
<accession>A0A0K2TPG0</accession>
<evidence type="ECO:0000313" key="1">
    <source>
        <dbReference type="EMBL" id="CDW27859.1"/>
    </source>
</evidence>
<dbReference type="AlphaFoldDB" id="A0A0K2TPG0"/>
<dbReference type="EMBL" id="HACA01010498">
    <property type="protein sequence ID" value="CDW27859.1"/>
    <property type="molecule type" value="Transcribed_RNA"/>
</dbReference>
<protein>
    <submittedName>
        <fullName evidence="1">Uncharacterized protein</fullName>
    </submittedName>
</protein>
<sequence>MVDSKIQTYEDVLHEIITLVDTFERKNSDYTHSHTNSRSKSSVLVSCHICSEELSGKCLLQACGSPSSSSPVVRDDQTKCRDCGKELSAKCILAICNNKQPSSTSLQLAH</sequence>
<name>A0A0K2TPG0_LEPSM</name>